<evidence type="ECO:0000313" key="2">
    <source>
        <dbReference type="EMBL" id="TKV97673.1"/>
    </source>
</evidence>
<proteinExistence type="predicted"/>
<evidence type="ECO:0000256" key="1">
    <source>
        <dbReference type="SAM" id="SignalP"/>
    </source>
</evidence>
<evidence type="ECO:0000313" key="3">
    <source>
        <dbReference type="Proteomes" id="UP000298652"/>
    </source>
</evidence>
<name>A0A4U6TA09_SETVI</name>
<dbReference type="AlphaFoldDB" id="A0A4U6TA09"/>
<dbReference type="EMBL" id="CM016560">
    <property type="protein sequence ID" value="TKV97673.1"/>
    <property type="molecule type" value="Genomic_DNA"/>
</dbReference>
<keyword evidence="1" id="KW-0732">Signal</keyword>
<feature type="signal peptide" evidence="1">
    <location>
        <begin position="1"/>
        <end position="15"/>
    </location>
</feature>
<feature type="chain" id="PRO_5020856403" evidence="1">
    <location>
        <begin position="16"/>
        <end position="58"/>
    </location>
</feature>
<reference evidence="2" key="1">
    <citation type="submission" date="2019-03" db="EMBL/GenBank/DDBJ databases">
        <title>WGS assembly of Setaria viridis.</title>
        <authorList>
            <person name="Huang P."/>
            <person name="Jenkins J."/>
            <person name="Grimwood J."/>
            <person name="Barry K."/>
            <person name="Healey A."/>
            <person name="Mamidi S."/>
            <person name="Sreedasyam A."/>
            <person name="Shu S."/>
            <person name="Feldman M."/>
            <person name="Wu J."/>
            <person name="Yu Y."/>
            <person name="Chen C."/>
            <person name="Johnson J."/>
            <person name="Rokhsar D."/>
            <person name="Baxter I."/>
            <person name="Schmutz J."/>
            <person name="Brutnell T."/>
            <person name="Kellogg E."/>
        </authorList>
    </citation>
    <scope>NUCLEOTIDE SEQUENCE [LARGE SCALE GENOMIC DNA]</scope>
</reference>
<sequence>MLLLLLLGKATWIQYEINWMVGLELSPWLHYGIPESYQLIVDTEHEGTQPNVCVSGML</sequence>
<gene>
    <name evidence="2" type="ORF">SEVIR_9G510251v2</name>
</gene>
<dbReference type="Proteomes" id="UP000298652">
    <property type="component" value="Chromosome 9"/>
</dbReference>
<protein>
    <submittedName>
        <fullName evidence="2">Uncharacterized protein</fullName>
    </submittedName>
</protein>
<keyword evidence="3" id="KW-1185">Reference proteome</keyword>
<organism evidence="2 3">
    <name type="scientific">Setaria viridis</name>
    <name type="common">Green bristlegrass</name>
    <name type="synonym">Setaria italica subsp. viridis</name>
    <dbReference type="NCBI Taxonomy" id="4556"/>
    <lineage>
        <taxon>Eukaryota</taxon>
        <taxon>Viridiplantae</taxon>
        <taxon>Streptophyta</taxon>
        <taxon>Embryophyta</taxon>
        <taxon>Tracheophyta</taxon>
        <taxon>Spermatophyta</taxon>
        <taxon>Magnoliopsida</taxon>
        <taxon>Liliopsida</taxon>
        <taxon>Poales</taxon>
        <taxon>Poaceae</taxon>
        <taxon>PACMAD clade</taxon>
        <taxon>Panicoideae</taxon>
        <taxon>Panicodae</taxon>
        <taxon>Paniceae</taxon>
        <taxon>Cenchrinae</taxon>
        <taxon>Setaria</taxon>
    </lineage>
</organism>
<dbReference type="Gramene" id="TKV97673">
    <property type="protein sequence ID" value="TKV97673"/>
    <property type="gene ID" value="SEVIR_9G510251v2"/>
</dbReference>
<accession>A0A4U6TA09</accession>